<dbReference type="PANTHER" id="PTHR42872">
    <property type="entry name" value="PROTEIN-GLUTAMATE METHYLESTERASE/PROTEIN-GLUTAMINE GLUTAMINASE"/>
    <property type="match status" value="1"/>
</dbReference>
<gene>
    <name evidence="6" type="ORF">HK415_13635</name>
</gene>
<dbReference type="SUPFAM" id="SSF52738">
    <property type="entry name" value="Methylesterase CheB, C-terminal domain"/>
    <property type="match status" value="1"/>
</dbReference>
<feature type="active site" evidence="4">
    <location>
        <position position="141"/>
    </location>
</feature>
<dbReference type="GO" id="GO:0000156">
    <property type="term" value="F:phosphorelay response regulator activity"/>
    <property type="evidence" value="ECO:0007669"/>
    <property type="project" value="InterPro"/>
</dbReference>
<dbReference type="EC" id="3.1.1.61" evidence="2"/>
<evidence type="ECO:0000259" key="5">
    <source>
        <dbReference type="PROSITE" id="PS50122"/>
    </source>
</evidence>
<dbReference type="Proteomes" id="UP000552954">
    <property type="component" value="Unassembled WGS sequence"/>
</dbReference>
<dbReference type="RefSeq" id="WP_171560106.1">
    <property type="nucleotide sequence ID" value="NZ_JABFCS010000001.1"/>
</dbReference>
<dbReference type="GO" id="GO:0005737">
    <property type="term" value="C:cytoplasm"/>
    <property type="evidence" value="ECO:0007669"/>
    <property type="project" value="InterPro"/>
</dbReference>
<evidence type="ECO:0000313" key="6">
    <source>
        <dbReference type="EMBL" id="NNU43972.1"/>
    </source>
</evidence>
<protein>
    <recommendedName>
        <fullName evidence="2">protein-glutamate methylesterase</fullName>
        <ecNumber evidence="2">3.1.1.61</ecNumber>
    </recommendedName>
</protein>
<dbReference type="AlphaFoldDB" id="A0A849K6C3"/>
<dbReference type="GO" id="GO:0008984">
    <property type="term" value="F:protein-glutamate methylesterase activity"/>
    <property type="evidence" value="ECO:0007669"/>
    <property type="project" value="UniProtKB-EC"/>
</dbReference>
<comment type="catalytic activity">
    <reaction evidence="3">
        <text>[protein]-L-glutamate 5-O-methyl ester + H2O = L-glutamyl-[protein] + methanol + H(+)</text>
        <dbReference type="Rhea" id="RHEA:23236"/>
        <dbReference type="Rhea" id="RHEA-COMP:10208"/>
        <dbReference type="Rhea" id="RHEA-COMP:10311"/>
        <dbReference type="ChEBI" id="CHEBI:15377"/>
        <dbReference type="ChEBI" id="CHEBI:15378"/>
        <dbReference type="ChEBI" id="CHEBI:17790"/>
        <dbReference type="ChEBI" id="CHEBI:29973"/>
        <dbReference type="ChEBI" id="CHEBI:82795"/>
        <dbReference type="EC" id="3.1.1.61"/>
    </reaction>
</comment>
<dbReference type="InterPro" id="IPR035909">
    <property type="entry name" value="CheB_C"/>
</dbReference>
<keyword evidence="1 4" id="KW-0378">Hydrolase</keyword>
<organism evidence="6 7">
    <name type="scientific">Ramlibacter montanisoli</name>
    <dbReference type="NCBI Taxonomy" id="2732512"/>
    <lineage>
        <taxon>Bacteria</taxon>
        <taxon>Pseudomonadati</taxon>
        <taxon>Pseudomonadota</taxon>
        <taxon>Betaproteobacteria</taxon>
        <taxon>Burkholderiales</taxon>
        <taxon>Comamonadaceae</taxon>
        <taxon>Ramlibacter</taxon>
    </lineage>
</organism>
<feature type="active site" evidence="4">
    <location>
        <position position="48"/>
    </location>
</feature>
<sequence>MKSELPGDFSFSAEAVAIGASAGGIDALFVLLEGMPATMRAPIVIVLHLPEQHESKLPQVFGARLAVPVKEAEPHAPVTGGTVWFAPPGYHLLVEDDRSFSLSCDPPVLFSRPSIDVLLESCAEAYGNRLAALVLTGANEDGARGLARIAELGGLTAVQDPAEAAHKAMPQAAVAAADPDYVLSLAALRRLLHTVVR</sequence>
<proteinExistence type="predicted"/>
<comment type="caution">
    <text evidence="6">The sequence shown here is derived from an EMBL/GenBank/DDBJ whole genome shotgun (WGS) entry which is preliminary data.</text>
</comment>
<reference evidence="6 7" key="1">
    <citation type="submission" date="2020-05" db="EMBL/GenBank/DDBJ databases">
        <authorList>
            <person name="Khan S.A."/>
            <person name="Jeon C.O."/>
            <person name="Chun B.H."/>
        </authorList>
    </citation>
    <scope>NUCLEOTIDE SEQUENCE [LARGE SCALE GENOMIC DNA]</scope>
    <source>
        <strain evidence="6 7">B156</strain>
    </source>
</reference>
<dbReference type="PANTHER" id="PTHR42872:SF6">
    <property type="entry name" value="PROTEIN-GLUTAMATE METHYLESTERASE_PROTEIN-GLUTAMINE GLUTAMINASE"/>
    <property type="match status" value="1"/>
</dbReference>
<dbReference type="PROSITE" id="PS50122">
    <property type="entry name" value="CHEB"/>
    <property type="match status" value="1"/>
</dbReference>
<evidence type="ECO:0000256" key="2">
    <source>
        <dbReference type="ARBA" id="ARBA00039140"/>
    </source>
</evidence>
<dbReference type="InterPro" id="IPR000673">
    <property type="entry name" value="Sig_transdc_resp-reg_Me-estase"/>
</dbReference>
<evidence type="ECO:0000256" key="4">
    <source>
        <dbReference type="PROSITE-ProRule" id="PRU00050"/>
    </source>
</evidence>
<keyword evidence="4" id="KW-0145">Chemotaxis</keyword>
<name>A0A849K6C3_9BURK</name>
<dbReference type="CDD" id="cd16433">
    <property type="entry name" value="CheB"/>
    <property type="match status" value="1"/>
</dbReference>
<reference evidence="6 7" key="2">
    <citation type="submission" date="2020-06" db="EMBL/GenBank/DDBJ databases">
        <title>Ramlibacter rhizophilus sp. nov., isolated from rhizosphere soil of national flower Mugunghwa from South Korea.</title>
        <authorList>
            <person name="Zheng-Fei Y."/>
            <person name="Huan T."/>
        </authorList>
    </citation>
    <scope>NUCLEOTIDE SEQUENCE [LARGE SCALE GENOMIC DNA]</scope>
    <source>
        <strain evidence="6 7">B156</strain>
    </source>
</reference>
<evidence type="ECO:0000313" key="7">
    <source>
        <dbReference type="Proteomes" id="UP000552954"/>
    </source>
</evidence>
<keyword evidence="7" id="KW-1185">Reference proteome</keyword>
<accession>A0A849K6C3</accession>
<evidence type="ECO:0000256" key="3">
    <source>
        <dbReference type="ARBA" id="ARBA00048267"/>
    </source>
</evidence>
<feature type="active site" evidence="4">
    <location>
        <position position="21"/>
    </location>
</feature>
<dbReference type="Pfam" id="PF01339">
    <property type="entry name" value="CheB_methylest"/>
    <property type="match status" value="1"/>
</dbReference>
<feature type="domain" description="CheB-type methylesterase" evidence="5">
    <location>
        <begin position="4"/>
        <end position="197"/>
    </location>
</feature>
<evidence type="ECO:0000256" key="1">
    <source>
        <dbReference type="ARBA" id="ARBA00022801"/>
    </source>
</evidence>
<dbReference type="EMBL" id="JABFCS010000001">
    <property type="protein sequence ID" value="NNU43972.1"/>
    <property type="molecule type" value="Genomic_DNA"/>
</dbReference>
<dbReference type="GO" id="GO:0006935">
    <property type="term" value="P:chemotaxis"/>
    <property type="evidence" value="ECO:0007669"/>
    <property type="project" value="UniProtKB-UniRule"/>
</dbReference>
<dbReference type="Gene3D" id="3.40.50.180">
    <property type="entry name" value="Methylesterase CheB, C-terminal domain"/>
    <property type="match status" value="1"/>
</dbReference>